<dbReference type="InterPro" id="IPR000719">
    <property type="entry name" value="Prot_kinase_dom"/>
</dbReference>
<keyword evidence="4" id="KW-1185">Reference proteome</keyword>
<proteinExistence type="predicted"/>
<evidence type="ECO:0000256" key="1">
    <source>
        <dbReference type="SAM" id="MobiDB-lite"/>
    </source>
</evidence>
<reference evidence="3 4" key="1">
    <citation type="journal article" date="2024" name="Nat. Commun.">
        <title>Phylogenomics reveals the evolutionary origins of lichenization in chlorophyte algae.</title>
        <authorList>
            <person name="Puginier C."/>
            <person name="Libourel C."/>
            <person name="Otte J."/>
            <person name="Skaloud P."/>
            <person name="Haon M."/>
            <person name="Grisel S."/>
            <person name="Petersen M."/>
            <person name="Berrin J.G."/>
            <person name="Delaux P.M."/>
            <person name="Dal Grande F."/>
            <person name="Keller J."/>
        </authorList>
    </citation>
    <scope>NUCLEOTIDE SEQUENCE [LARGE SCALE GENOMIC DNA]</scope>
    <source>
        <strain evidence="3 4">SAG 2145</strain>
    </source>
</reference>
<dbReference type="GO" id="GO:0004672">
    <property type="term" value="F:protein kinase activity"/>
    <property type="evidence" value="ECO:0007669"/>
    <property type="project" value="InterPro"/>
</dbReference>
<evidence type="ECO:0000313" key="4">
    <source>
        <dbReference type="Proteomes" id="UP001438707"/>
    </source>
</evidence>
<dbReference type="GO" id="GO:0016757">
    <property type="term" value="F:glycosyltransferase activity"/>
    <property type="evidence" value="ECO:0007669"/>
    <property type="project" value="InterPro"/>
</dbReference>
<sequence>MRQQAQLLQLRPPACCVRAHCRRLFTRCSAEGAYSSTSRATGTGSASRPRRPQARSQEEAQQLFRELTELATAAGPRGAFRGVQAAQAALSIGVEYAQGLLSGVQDPPPVILRKLFERLGATYIKLGQFIASSPTLFPEEYVTEFQRCLDRTEPVPWEVIHHTIQSELQVPMGDAFSFVDPVPLATASVAQVHAAVLQGSNKDVVIKVLKPGVEDILNTDLSFLYASARILEFFNPDLSRTSLVGVVSDIRKSMLQEVDFRQEAKHIQEFSNYLDASGMRSSATCPFVYKLFSSRRVLVMERLYGVPLTDLAAIRSITTADPEATLTAALNTWFGSLLGCSTFHADVHAGNLLVLKDGRVGFIDFGIVGSISPVTWAAVESLVRSATINDFDLMARALVTMGMTDQQVDIPSFARDLEGIFAELQQIDPQMIASRQEGGVSFAASMAADDSSVNRLLIQIVQAGEVHGIRFPREFGLLVKQMLYFDRYTRILAPEMSVLSRTTLPDQLAETGTGPDPLKLCIQGGPSKRTAGQACTKVYFEHVLPAKASVHSSAGQQPQREGNQSKMLRASWTFANRMLVLVLLLLLVFQWGLYSKEPSPLLTSRTKLADSVSRLATSFSRTSGWESGKDGRGSETCQRPEIDMGKIPRGTFCILEENACLDQGRIIVSADDLAPRGGGAPIRDKFGDLRGTTLYLHPDALTDQDHAGWQSRREPIIRFRSSYDAPDILDPHFDDCVVPLIWWPSWCALPLPAYLSKTGMAVCAPHVFSLSLPYWPPQRASAWMWLNNFGEWFSSSVGALGHMSLEGAIDRNVTFVPDLDGFELQPYMSFFLQPFTIHPVQPLHIFSARDKLHDARAQSRCFERMLLCRMEHNFAQEVPPNDPVNGFLPDVKGAFVPYASVGQAISKHHLQAFHLHAERKPDVIKVTFLVRSSSRRFVNIQEIVDNCQGWIPRGVMMSSNCSAMNITPDMPLSHMLQELQQTDILVAQHGSGLVNAWLLPAGAAMIEMHGSPASLHWPDQRRQDFERYYDWPARSENILLYFQGLASQATSTLETTTEGWLEDGRNSDVWSERDINIVINWPWLEDLLNLIVSINGSVPVYEALPADRGGRPAAVSKAAAHTSVTPAIPDRWFEPPQELTVPHRHLSCWSLIAVPFCWGFFLLSGS</sequence>
<dbReference type="SUPFAM" id="SSF56112">
    <property type="entry name" value="Protein kinase-like (PK-like)"/>
    <property type="match status" value="1"/>
</dbReference>
<dbReference type="AlphaFoldDB" id="A0AAW1SAJ2"/>
<dbReference type="PANTHER" id="PTHR43173">
    <property type="entry name" value="ABC1 FAMILY PROTEIN"/>
    <property type="match status" value="1"/>
</dbReference>
<dbReference type="InterPro" id="IPR004147">
    <property type="entry name" value="ABC1_dom"/>
</dbReference>
<dbReference type="InterPro" id="IPR011009">
    <property type="entry name" value="Kinase-like_dom_sf"/>
</dbReference>
<name>A0AAW1SAJ2_9CHLO</name>
<dbReference type="PANTHER" id="PTHR43173:SF22">
    <property type="entry name" value="OS07G0227800 PROTEIN"/>
    <property type="match status" value="1"/>
</dbReference>
<dbReference type="GO" id="GO:0010287">
    <property type="term" value="C:plastoglobule"/>
    <property type="evidence" value="ECO:0007669"/>
    <property type="project" value="TreeGrafter"/>
</dbReference>
<dbReference type="Pfam" id="PF03109">
    <property type="entry name" value="ABC1"/>
    <property type="match status" value="1"/>
</dbReference>
<dbReference type="Pfam" id="PF04577">
    <property type="entry name" value="Glyco_transf_61"/>
    <property type="match status" value="1"/>
</dbReference>
<dbReference type="InterPro" id="IPR049625">
    <property type="entry name" value="Glyco_transf_61_cat"/>
</dbReference>
<dbReference type="Proteomes" id="UP001438707">
    <property type="component" value="Unassembled WGS sequence"/>
</dbReference>
<dbReference type="PROSITE" id="PS50011">
    <property type="entry name" value="PROTEIN_KINASE_DOM"/>
    <property type="match status" value="1"/>
</dbReference>
<dbReference type="GO" id="GO:0005524">
    <property type="term" value="F:ATP binding"/>
    <property type="evidence" value="ECO:0007669"/>
    <property type="project" value="InterPro"/>
</dbReference>
<dbReference type="CDD" id="cd05121">
    <property type="entry name" value="ABC1_ADCK3-like"/>
    <property type="match status" value="1"/>
</dbReference>
<evidence type="ECO:0000313" key="3">
    <source>
        <dbReference type="EMBL" id="KAK9842657.1"/>
    </source>
</evidence>
<organism evidence="3 4">
    <name type="scientific">Apatococcus lobatus</name>
    <dbReference type="NCBI Taxonomy" id="904363"/>
    <lineage>
        <taxon>Eukaryota</taxon>
        <taxon>Viridiplantae</taxon>
        <taxon>Chlorophyta</taxon>
        <taxon>core chlorophytes</taxon>
        <taxon>Trebouxiophyceae</taxon>
        <taxon>Chlorellales</taxon>
        <taxon>Chlorellaceae</taxon>
        <taxon>Apatococcus</taxon>
    </lineage>
</organism>
<feature type="compositionally biased region" description="Low complexity" evidence="1">
    <location>
        <begin position="35"/>
        <end position="47"/>
    </location>
</feature>
<dbReference type="GO" id="GO:0005886">
    <property type="term" value="C:plasma membrane"/>
    <property type="evidence" value="ECO:0007669"/>
    <property type="project" value="TreeGrafter"/>
</dbReference>
<dbReference type="EMBL" id="JALJOS010000002">
    <property type="protein sequence ID" value="KAK9842657.1"/>
    <property type="molecule type" value="Genomic_DNA"/>
</dbReference>
<dbReference type="InterPro" id="IPR051130">
    <property type="entry name" value="Mito_struct-func_regulator"/>
</dbReference>
<accession>A0AAW1SAJ2</accession>
<protein>
    <recommendedName>
        <fullName evidence="2">Protein kinase domain-containing protein</fullName>
    </recommendedName>
</protein>
<feature type="region of interest" description="Disordered" evidence="1">
    <location>
        <begin position="35"/>
        <end position="58"/>
    </location>
</feature>
<evidence type="ECO:0000259" key="2">
    <source>
        <dbReference type="PROSITE" id="PS50011"/>
    </source>
</evidence>
<comment type="caution">
    <text evidence="3">The sequence shown here is derived from an EMBL/GenBank/DDBJ whole genome shotgun (WGS) entry which is preliminary data.</text>
</comment>
<feature type="domain" description="Protein kinase" evidence="2">
    <location>
        <begin position="178"/>
        <end position="504"/>
    </location>
</feature>
<gene>
    <name evidence="3" type="ORF">WJX74_000224</name>
</gene>